<dbReference type="EMBL" id="JH767334">
    <property type="protein sequence ID" value="EQC24970.1"/>
    <property type="molecule type" value="Genomic_DNA"/>
</dbReference>
<dbReference type="InterPro" id="IPR004827">
    <property type="entry name" value="bZIP"/>
</dbReference>
<evidence type="ECO:0000313" key="4">
    <source>
        <dbReference type="Proteomes" id="UP000030762"/>
    </source>
</evidence>
<dbReference type="Proteomes" id="UP000030762">
    <property type="component" value="Unassembled WGS sequence"/>
</dbReference>
<dbReference type="AlphaFoldDB" id="T0PVE8"/>
<feature type="domain" description="BZIP" evidence="2">
    <location>
        <begin position="23"/>
        <end position="37"/>
    </location>
</feature>
<evidence type="ECO:0000259" key="2">
    <source>
        <dbReference type="PROSITE" id="PS00036"/>
    </source>
</evidence>
<accession>T0PVE8</accession>
<reference evidence="3 4" key="1">
    <citation type="submission" date="2012-04" db="EMBL/GenBank/DDBJ databases">
        <title>The Genome Sequence of Saprolegnia declina VS20.</title>
        <authorList>
            <consortium name="The Broad Institute Genome Sequencing Platform"/>
            <person name="Russ C."/>
            <person name="Nusbaum C."/>
            <person name="Tyler B."/>
            <person name="van West P."/>
            <person name="Dieguez-Uribeondo J."/>
            <person name="de Bruijn I."/>
            <person name="Tripathy S."/>
            <person name="Jiang R."/>
            <person name="Young S.K."/>
            <person name="Zeng Q."/>
            <person name="Gargeya S."/>
            <person name="Fitzgerald M."/>
            <person name="Haas B."/>
            <person name="Abouelleil A."/>
            <person name="Alvarado L."/>
            <person name="Arachchi H.M."/>
            <person name="Berlin A."/>
            <person name="Chapman S.B."/>
            <person name="Goldberg J."/>
            <person name="Griggs A."/>
            <person name="Gujja S."/>
            <person name="Hansen M."/>
            <person name="Howarth C."/>
            <person name="Imamovic A."/>
            <person name="Larimer J."/>
            <person name="McCowen C."/>
            <person name="Montmayeur A."/>
            <person name="Murphy C."/>
            <person name="Neiman D."/>
            <person name="Pearson M."/>
            <person name="Priest M."/>
            <person name="Roberts A."/>
            <person name="Saif S."/>
            <person name="Shea T."/>
            <person name="Sisk P."/>
            <person name="Sykes S."/>
            <person name="Wortman J."/>
            <person name="Nusbaum C."/>
            <person name="Birren B."/>
        </authorList>
    </citation>
    <scope>NUCLEOTIDE SEQUENCE [LARGE SCALE GENOMIC DNA]</scope>
    <source>
        <strain evidence="3 4">VS20</strain>
    </source>
</reference>
<proteinExistence type="predicted"/>
<protein>
    <recommendedName>
        <fullName evidence="2">BZIP domain-containing protein</fullName>
    </recommendedName>
</protein>
<dbReference type="VEuPathDB" id="FungiDB:SDRG_17146"/>
<evidence type="ECO:0000256" key="1">
    <source>
        <dbReference type="SAM" id="MobiDB-lite"/>
    </source>
</evidence>
<feature type="region of interest" description="Disordered" evidence="1">
    <location>
        <begin position="70"/>
        <end position="89"/>
    </location>
</feature>
<gene>
    <name evidence="3" type="ORF">SDRG_17146</name>
</gene>
<sequence>MLRARTEDTDSDAPTTTTAIEAKRERNRLAAAAYRRKRSSRIAELQRDILHVLLRHPEIAPTPYEALPRQPVERAPGESDETFRKRSNAAAAAYSRREQAHKLSFLRREWDRVSFLSHCCAL</sequence>
<dbReference type="GO" id="GO:0003700">
    <property type="term" value="F:DNA-binding transcription factor activity"/>
    <property type="evidence" value="ECO:0007669"/>
    <property type="project" value="InterPro"/>
</dbReference>
<keyword evidence="4" id="KW-1185">Reference proteome</keyword>
<name>T0PVE8_SAPDV</name>
<dbReference type="PROSITE" id="PS00036">
    <property type="entry name" value="BZIP_BASIC"/>
    <property type="match status" value="1"/>
</dbReference>
<dbReference type="GeneID" id="19957873"/>
<dbReference type="InParanoid" id="T0PVE8"/>
<feature type="region of interest" description="Disordered" evidence="1">
    <location>
        <begin position="1"/>
        <end position="20"/>
    </location>
</feature>
<organism evidence="3 4">
    <name type="scientific">Saprolegnia diclina (strain VS20)</name>
    <dbReference type="NCBI Taxonomy" id="1156394"/>
    <lineage>
        <taxon>Eukaryota</taxon>
        <taxon>Sar</taxon>
        <taxon>Stramenopiles</taxon>
        <taxon>Oomycota</taxon>
        <taxon>Saprolegniomycetes</taxon>
        <taxon>Saprolegniales</taxon>
        <taxon>Saprolegniaceae</taxon>
        <taxon>Saprolegnia</taxon>
    </lineage>
</organism>
<dbReference type="RefSeq" id="XP_008621603.1">
    <property type="nucleotide sequence ID" value="XM_008623381.1"/>
</dbReference>
<feature type="compositionally biased region" description="Basic and acidic residues" evidence="1">
    <location>
        <begin position="71"/>
        <end position="84"/>
    </location>
</feature>
<evidence type="ECO:0000313" key="3">
    <source>
        <dbReference type="EMBL" id="EQC24970.1"/>
    </source>
</evidence>